<evidence type="ECO:0000313" key="1">
    <source>
        <dbReference type="EMBL" id="PMP84307.1"/>
    </source>
</evidence>
<proteinExistence type="predicted"/>
<dbReference type="Gene3D" id="3.40.50.300">
    <property type="entry name" value="P-loop containing nucleotide triphosphate hydrolases"/>
    <property type="match status" value="1"/>
</dbReference>
<gene>
    <name evidence="1" type="ORF">C0184_03965</name>
</gene>
<accession>A0A2J6X9X5</accession>
<dbReference type="AlphaFoldDB" id="A0A2J6X9X5"/>
<dbReference type="SUPFAM" id="SSF52540">
    <property type="entry name" value="P-loop containing nucleoside triphosphate hydrolases"/>
    <property type="match status" value="1"/>
</dbReference>
<sequence length="83" mass="9410">TGAEILALFRELNRDQGRTIVIVTHDPEIGRHMDRVIGLRDGRLVDNILSEYYGVEVLEEVERTRGLEPVPVVRRPSTDTTTP</sequence>
<dbReference type="Proteomes" id="UP000243376">
    <property type="component" value="Unassembled WGS sequence"/>
</dbReference>
<reference evidence="1 2" key="1">
    <citation type="submission" date="2018-01" db="EMBL/GenBank/DDBJ databases">
        <title>Metagenomic assembled genomes from two thermal pools in the Uzon Caldera, Kamchatka, Russia.</title>
        <authorList>
            <person name="Wilkins L."/>
            <person name="Ettinger C."/>
        </authorList>
    </citation>
    <scope>NUCLEOTIDE SEQUENCE [LARGE SCALE GENOMIC DNA]</scope>
    <source>
        <strain evidence="1">ZAV-02</strain>
    </source>
</reference>
<dbReference type="InterPro" id="IPR027417">
    <property type="entry name" value="P-loop_NTPase"/>
</dbReference>
<name>A0A2J6X9X5_9CHLR</name>
<evidence type="ECO:0000313" key="2">
    <source>
        <dbReference type="Proteomes" id="UP000243376"/>
    </source>
</evidence>
<dbReference type="EMBL" id="PNIQ01000262">
    <property type="protein sequence ID" value="PMP84307.1"/>
    <property type="molecule type" value="Genomic_DNA"/>
</dbReference>
<protein>
    <submittedName>
        <fullName evidence="1">ABC transporter</fullName>
    </submittedName>
</protein>
<comment type="caution">
    <text evidence="1">The sequence shown here is derived from an EMBL/GenBank/DDBJ whole genome shotgun (WGS) entry which is preliminary data.</text>
</comment>
<feature type="non-terminal residue" evidence="1">
    <location>
        <position position="1"/>
    </location>
</feature>
<organism evidence="1 2">
    <name type="scientific">Chloroflexus aggregans</name>
    <dbReference type="NCBI Taxonomy" id="152260"/>
    <lineage>
        <taxon>Bacteria</taxon>
        <taxon>Bacillati</taxon>
        <taxon>Chloroflexota</taxon>
        <taxon>Chloroflexia</taxon>
        <taxon>Chloroflexales</taxon>
        <taxon>Chloroflexineae</taxon>
        <taxon>Chloroflexaceae</taxon>
        <taxon>Chloroflexus</taxon>
    </lineage>
</organism>